<sequence length="402" mass="42601">MAAPSFPNAPLTVKLIGWGNDLHVEDMSFNPGMAASDDPGTPLNLLVDTGSDITWVAKKGFTAMTGQTPLHRIPNPLEDSQCIDTTIRIPPGTAAQDTHRWGAIYTPGFGASGTTRPIINMGIGTYQTPLAIGIADQASIAGRGRYPVQNGILGLGITSTTTSWPGDNGPYLPLWLQLLSKSPLAKTFSIALDRTKLRPDDYTGTLTLGRLPNTPFPSNAITIPLHYAPSPSPPHWSVRVQLYARVTTPPASPTQKETIVETLLGNNPIEIVLDTGADRVWLPQDIANHYNGHLNGMSPSAAPGFTPQKGPLFPAQAPILQGSRDPVFDVALVVRFVDAKTKDATVVIPAGRLVEPDQSGQAFGHGRVMGTGGMPLLGMPFFLAAGEVVFDKGGECVVVVPS</sequence>
<dbReference type="PROSITE" id="PS00141">
    <property type="entry name" value="ASP_PROTEASE"/>
    <property type="match status" value="2"/>
</dbReference>
<organism evidence="8 9">
    <name type="scientific">Immersiella caudata</name>
    <dbReference type="NCBI Taxonomy" id="314043"/>
    <lineage>
        <taxon>Eukaryota</taxon>
        <taxon>Fungi</taxon>
        <taxon>Dikarya</taxon>
        <taxon>Ascomycota</taxon>
        <taxon>Pezizomycotina</taxon>
        <taxon>Sordariomycetes</taxon>
        <taxon>Sordariomycetidae</taxon>
        <taxon>Sordariales</taxon>
        <taxon>Lasiosphaeriaceae</taxon>
        <taxon>Immersiella</taxon>
    </lineage>
</organism>
<evidence type="ECO:0000256" key="5">
    <source>
        <dbReference type="ARBA" id="ARBA00022801"/>
    </source>
</evidence>
<evidence type="ECO:0000313" key="8">
    <source>
        <dbReference type="EMBL" id="KAK0616554.1"/>
    </source>
</evidence>
<comment type="caution">
    <text evidence="8">The sequence shown here is derived from an EMBL/GenBank/DDBJ whole genome shotgun (WGS) entry which is preliminary data.</text>
</comment>
<dbReference type="InterPro" id="IPR001461">
    <property type="entry name" value="Aspartic_peptidase_A1"/>
</dbReference>
<keyword evidence="4" id="KW-0064">Aspartyl protease</keyword>
<dbReference type="Pfam" id="PF00026">
    <property type="entry name" value="Asp"/>
    <property type="match status" value="1"/>
</dbReference>
<dbReference type="GO" id="GO:0004190">
    <property type="term" value="F:aspartic-type endopeptidase activity"/>
    <property type="evidence" value="ECO:0007669"/>
    <property type="project" value="UniProtKB-KW"/>
</dbReference>
<dbReference type="AlphaFoldDB" id="A0AA39WJH1"/>
<keyword evidence="5" id="KW-0378">Hydrolase</keyword>
<dbReference type="PANTHER" id="PTHR47965">
    <property type="entry name" value="ASPARTYL PROTEASE-RELATED"/>
    <property type="match status" value="1"/>
</dbReference>
<keyword evidence="6" id="KW-0865">Zymogen</keyword>
<comment type="similarity">
    <text evidence="1">Belongs to the peptidase A1 family.</text>
</comment>
<evidence type="ECO:0000313" key="9">
    <source>
        <dbReference type="Proteomes" id="UP001175000"/>
    </source>
</evidence>
<dbReference type="InterPro" id="IPR021109">
    <property type="entry name" value="Peptidase_aspartic_dom_sf"/>
</dbReference>
<dbReference type="InterPro" id="IPR033121">
    <property type="entry name" value="PEPTIDASE_A1"/>
</dbReference>
<evidence type="ECO:0000256" key="1">
    <source>
        <dbReference type="ARBA" id="ARBA00007447"/>
    </source>
</evidence>
<dbReference type="InterPro" id="IPR001969">
    <property type="entry name" value="Aspartic_peptidase_AS"/>
</dbReference>
<dbReference type="GO" id="GO:0006508">
    <property type="term" value="P:proteolysis"/>
    <property type="evidence" value="ECO:0007669"/>
    <property type="project" value="UniProtKB-KW"/>
</dbReference>
<dbReference type="CDD" id="cd05471">
    <property type="entry name" value="pepsin_like"/>
    <property type="match status" value="1"/>
</dbReference>
<accession>A0AA39WJH1</accession>
<protein>
    <submittedName>
        <fullName evidence="8">Aspartic peptidase domain-containing protein</fullName>
    </submittedName>
</protein>
<evidence type="ECO:0000256" key="6">
    <source>
        <dbReference type="ARBA" id="ARBA00023145"/>
    </source>
</evidence>
<gene>
    <name evidence="8" type="ORF">B0T14DRAFT_497773</name>
</gene>
<keyword evidence="2" id="KW-0645">Protease</keyword>
<dbReference type="SUPFAM" id="SSF50630">
    <property type="entry name" value="Acid proteases"/>
    <property type="match status" value="1"/>
</dbReference>
<feature type="domain" description="Peptidase A1" evidence="7">
    <location>
        <begin position="29"/>
        <end position="400"/>
    </location>
</feature>
<keyword evidence="9" id="KW-1185">Reference proteome</keyword>
<evidence type="ECO:0000259" key="7">
    <source>
        <dbReference type="PROSITE" id="PS51767"/>
    </source>
</evidence>
<evidence type="ECO:0000256" key="2">
    <source>
        <dbReference type="ARBA" id="ARBA00022670"/>
    </source>
</evidence>
<dbReference type="InterPro" id="IPR034164">
    <property type="entry name" value="Pepsin-like_dom"/>
</dbReference>
<proteinExistence type="inferred from homology"/>
<dbReference type="Gene3D" id="2.40.70.10">
    <property type="entry name" value="Acid Proteases"/>
    <property type="match status" value="1"/>
</dbReference>
<name>A0AA39WJH1_9PEZI</name>
<dbReference type="Proteomes" id="UP001175000">
    <property type="component" value="Unassembled WGS sequence"/>
</dbReference>
<evidence type="ECO:0000256" key="3">
    <source>
        <dbReference type="ARBA" id="ARBA00022729"/>
    </source>
</evidence>
<dbReference type="PROSITE" id="PS51767">
    <property type="entry name" value="PEPTIDASE_A1"/>
    <property type="match status" value="1"/>
</dbReference>
<keyword evidence="3" id="KW-0732">Signal</keyword>
<reference evidence="8" key="1">
    <citation type="submission" date="2023-06" db="EMBL/GenBank/DDBJ databases">
        <title>Genome-scale phylogeny and comparative genomics of the fungal order Sordariales.</title>
        <authorList>
            <consortium name="Lawrence Berkeley National Laboratory"/>
            <person name="Hensen N."/>
            <person name="Bonometti L."/>
            <person name="Westerberg I."/>
            <person name="Brannstrom I.O."/>
            <person name="Guillou S."/>
            <person name="Cros-Aarteil S."/>
            <person name="Calhoun S."/>
            <person name="Haridas S."/>
            <person name="Kuo A."/>
            <person name="Mondo S."/>
            <person name="Pangilinan J."/>
            <person name="Riley R."/>
            <person name="Labutti K."/>
            <person name="Andreopoulos B."/>
            <person name="Lipzen A."/>
            <person name="Chen C."/>
            <person name="Yanf M."/>
            <person name="Daum C."/>
            <person name="Ng V."/>
            <person name="Clum A."/>
            <person name="Steindorff A."/>
            <person name="Ohm R."/>
            <person name="Martin F."/>
            <person name="Silar P."/>
            <person name="Natvig D."/>
            <person name="Lalanne C."/>
            <person name="Gautier V."/>
            <person name="Ament-Velasquez S.L."/>
            <person name="Kruys A."/>
            <person name="Hutchinson M.I."/>
            <person name="Powell A.J."/>
            <person name="Barry K."/>
            <person name="Miller A.N."/>
            <person name="Grigoriev I.V."/>
            <person name="Debuchy R."/>
            <person name="Gladieux P."/>
            <person name="Thoren M.H."/>
            <person name="Johannesson H."/>
        </authorList>
    </citation>
    <scope>NUCLEOTIDE SEQUENCE</scope>
    <source>
        <strain evidence="8">CBS 606.72</strain>
    </source>
</reference>
<evidence type="ECO:0000256" key="4">
    <source>
        <dbReference type="ARBA" id="ARBA00022750"/>
    </source>
</evidence>
<dbReference type="PANTHER" id="PTHR47965:SF12">
    <property type="entry name" value="ASPARTIC PROTEINASE 3-RELATED"/>
    <property type="match status" value="1"/>
</dbReference>
<dbReference type="EMBL" id="JAULSU010000005">
    <property type="protein sequence ID" value="KAK0616554.1"/>
    <property type="molecule type" value="Genomic_DNA"/>
</dbReference>